<dbReference type="Gene3D" id="3.40.50.300">
    <property type="entry name" value="P-loop containing nucleotide triphosphate hydrolases"/>
    <property type="match status" value="1"/>
</dbReference>
<dbReference type="PANTHER" id="PTHR37291:SF1">
    <property type="entry name" value="TYPE IV METHYL-DIRECTED RESTRICTION ENZYME ECOKMCRB SUBUNIT"/>
    <property type="match status" value="1"/>
</dbReference>
<dbReference type="InterPro" id="IPR052934">
    <property type="entry name" value="Methyl-DNA_Rec/Restrict_Enz"/>
</dbReference>
<dbReference type="OrthoDB" id="9781481at2"/>
<protein>
    <recommendedName>
        <fullName evidence="1">AAA+ ATPase domain-containing protein</fullName>
    </recommendedName>
</protein>
<gene>
    <name evidence="2" type="ORF">DL897_01285</name>
</gene>
<sequence>MWWRIMHDCSYPLQKEPKVWWVNQGELIEEEHKEGIIWTPIQPVNGRFYYYWGNIIEVEEGDILLHYAKGKIQYVSQVISPVEEFKPKADLGEMGRLVRTTYHALEPAIDVYTMIDLLKGLKIEQGPVDQQGRIKPGYLYRFHLDALRLLKQTHPQTKWPEFLERIEGKKFLTNYTFEELISETNLPEAEIRRWVRVIERKGQAIIYGPPGTGKTFIATRLAHYLLGDEDGFVEQIQFHPAYTYEDFIQGIRPEILSEGQMIYVMKSGRWIEFCQKARERKGRCVLIIDEINRADLSHVFGELLYALEYREKPIRLTNGDELRVPQNVRVIGTMNTSDRSTAPIDFALRRRFAFLRLSPNFLRLKEFHQQRGYSVDGLIQILKQLNQQIGHEDNMVGISPFLVENLEEIIEDIWKTEIEPFVEDYFFDQPNIVHQFQWEQIQKWVKLDP</sequence>
<evidence type="ECO:0000313" key="3">
    <source>
        <dbReference type="Proteomes" id="UP000251213"/>
    </source>
</evidence>
<dbReference type="GO" id="GO:0005524">
    <property type="term" value="F:ATP binding"/>
    <property type="evidence" value="ECO:0007669"/>
    <property type="project" value="InterPro"/>
</dbReference>
<dbReference type="InterPro" id="IPR011704">
    <property type="entry name" value="ATPase_dyneun-rel_AAA"/>
</dbReference>
<dbReference type="SMART" id="SM00382">
    <property type="entry name" value="AAA"/>
    <property type="match status" value="1"/>
</dbReference>
<dbReference type="Pfam" id="PF07728">
    <property type="entry name" value="AAA_5"/>
    <property type="match status" value="1"/>
</dbReference>
<reference evidence="2 3" key="1">
    <citation type="submission" date="2018-06" db="EMBL/GenBank/DDBJ databases">
        <title>Thermoflavimicrobium daqus sp. nov., a thermophilic microbe isolated from Moutai-flavour Daqu.</title>
        <authorList>
            <person name="Wang X."/>
            <person name="Zhou H."/>
        </authorList>
    </citation>
    <scope>NUCLEOTIDE SEQUENCE [LARGE SCALE GENOMIC DNA]</scope>
    <source>
        <strain evidence="2 3">FBKL4.011</strain>
    </source>
</reference>
<keyword evidence="3" id="KW-1185">Reference proteome</keyword>
<dbReference type="Proteomes" id="UP000251213">
    <property type="component" value="Unassembled WGS sequence"/>
</dbReference>
<evidence type="ECO:0000259" key="1">
    <source>
        <dbReference type="SMART" id="SM00382"/>
    </source>
</evidence>
<dbReference type="InterPro" id="IPR027417">
    <property type="entry name" value="P-loop_NTPase"/>
</dbReference>
<dbReference type="PANTHER" id="PTHR37291">
    <property type="entry name" value="5-METHYLCYTOSINE-SPECIFIC RESTRICTION ENZYME B"/>
    <property type="match status" value="1"/>
</dbReference>
<evidence type="ECO:0000313" key="2">
    <source>
        <dbReference type="EMBL" id="RAL26713.1"/>
    </source>
</evidence>
<dbReference type="SUPFAM" id="SSF52540">
    <property type="entry name" value="P-loop containing nucleoside triphosphate hydrolases"/>
    <property type="match status" value="1"/>
</dbReference>
<dbReference type="InterPro" id="IPR003593">
    <property type="entry name" value="AAA+_ATPase"/>
</dbReference>
<feature type="domain" description="AAA+ ATPase" evidence="1">
    <location>
        <begin position="200"/>
        <end position="358"/>
    </location>
</feature>
<name>A0A364K8U1_9BACL</name>
<organism evidence="2 3">
    <name type="scientific">Thermoflavimicrobium daqui</name>
    <dbReference type="NCBI Taxonomy" id="2137476"/>
    <lineage>
        <taxon>Bacteria</taxon>
        <taxon>Bacillati</taxon>
        <taxon>Bacillota</taxon>
        <taxon>Bacilli</taxon>
        <taxon>Bacillales</taxon>
        <taxon>Thermoactinomycetaceae</taxon>
        <taxon>Thermoflavimicrobium</taxon>
    </lineage>
</organism>
<accession>A0A364K8U1</accession>
<dbReference type="AlphaFoldDB" id="A0A364K8U1"/>
<comment type="caution">
    <text evidence="2">The sequence shown here is derived from an EMBL/GenBank/DDBJ whole genome shotgun (WGS) entry which is preliminary data.</text>
</comment>
<dbReference type="EMBL" id="QJKK01000001">
    <property type="protein sequence ID" value="RAL26713.1"/>
    <property type="molecule type" value="Genomic_DNA"/>
</dbReference>
<reference evidence="2 3" key="2">
    <citation type="submission" date="2018-06" db="EMBL/GenBank/DDBJ databases">
        <authorList>
            <person name="Zhirakovskaya E."/>
        </authorList>
    </citation>
    <scope>NUCLEOTIDE SEQUENCE [LARGE SCALE GENOMIC DNA]</scope>
    <source>
        <strain evidence="2 3">FBKL4.011</strain>
    </source>
</reference>
<dbReference type="CDD" id="cd00009">
    <property type="entry name" value="AAA"/>
    <property type="match status" value="1"/>
</dbReference>
<dbReference type="GO" id="GO:0016887">
    <property type="term" value="F:ATP hydrolysis activity"/>
    <property type="evidence" value="ECO:0007669"/>
    <property type="project" value="InterPro"/>
</dbReference>
<proteinExistence type="predicted"/>